<evidence type="ECO:0000313" key="6">
    <source>
        <dbReference type="Proteomes" id="UP000664859"/>
    </source>
</evidence>
<reference evidence="5" key="1">
    <citation type="submission" date="2021-02" db="EMBL/GenBank/DDBJ databases">
        <title>First Annotated Genome of the Yellow-green Alga Tribonema minus.</title>
        <authorList>
            <person name="Mahan K.M."/>
        </authorList>
    </citation>
    <scope>NUCLEOTIDE SEQUENCE</scope>
    <source>
        <strain evidence="5">UTEX B ZZ1240</strain>
    </source>
</reference>
<evidence type="ECO:0000256" key="1">
    <source>
        <dbReference type="ARBA" id="ARBA00023054"/>
    </source>
</evidence>
<feature type="region of interest" description="Disordered" evidence="3">
    <location>
        <begin position="530"/>
        <end position="638"/>
    </location>
</feature>
<dbReference type="AlphaFoldDB" id="A0A836C807"/>
<feature type="coiled-coil region" evidence="2">
    <location>
        <begin position="398"/>
        <end position="457"/>
    </location>
</feature>
<dbReference type="InterPro" id="IPR051876">
    <property type="entry name" value="ODA-DC/CCD"/>
</dbReference>
<feature type="compositionally biased region" description="Basic and acidic residues" evidence="3">
    <location>
        <begin position="624"/>
        <end position="637"/>
    </location>
</feature>
<feature type="domain" description="ODAD1 central coiled coil region" evidence="4">
    <location>
        <begin position="344"/>
        <end position="476"/>
    </location>
</feature>
<feature type="compositionally biased region" description="Acidic residues" evidence="3">
    <location>
        <begin position="608"/>
        <end position="617"/>
    </location>
</feature>
<keyword evidence="6" id="KW-1185">Reference proteome</keyword>
<evidence type="ECO:0000313" key="5">
    <source>
        <dbReference type="EMBL" id="KAG5174926.1"/>
    </source>
</evidence>
<gene>
    <name evidence="5" type="ORF">JKP88DRAFT_339921</name>
</gene>
<dbReference type="EMBL" id="JAFCMP010000557">
    <property type="protein sequence ID" value="KAG5174926.1"/>
    <property type="molecule type" value="Genomic_DNA"/>
</dbReference>
<feature type="coiled-coil region" evidence="2">
    <location>
        <begin position="59"/>
        <end position="93"/>
    </location>
</feature>
<feature type="compositionally biased region" description="Gly residues" evidence="3">
    <location>
        <begin position="531"/>
        <end position="543"/>
    </location>
</feature>
<evidence type="ECO:0000256" key="3">
    <source>
        <dbReference type="SAM" id="MobiDB-lite"/>
    </source>
</evidence>
<accession>A0A836C807</accession>
<dbReference type="OrthoDB" id="6766775at2759"/>
<sequence>MSMPRLAGADMAGADDAAKVADLSQLQRERAYAEESQHVTVPHMRAYAEESQHLRRAYAEESQQMLRKQQGVIDKLRRENDALKSSLALEFRQFKKPSEGGVAERVLKLQDQVDWYTSHIEAERTSLIEMGERIRGARDALLRQRRAMGGVNAAKENEQMIQKQVRILENRLDKALTKFNEALGQNKALRREIDDLRREREVFDAIYRRLERDLAERKRAMAAIIEQSNAAYEQRDNNQLEIAAIEQANRQEQSDFAAKMMELGRVIEGTLKLPPHAASRRATTGAAPAAAAAGAHGLSAAAAAASPPAGAHGGLLTAQGGEESCGLGTVPRMGDGPNQGSRNASTEREDAQASLERIQNFEEAFNRIRAATGVSDVDALVRTFIKNENQNFSLFSYVNEQQNDIEKLEEQIQALKAEEARHEQASGDGAHLHRSAAKTLQARTQAAEAAAERLEARCGDAVAALDALRAGARSLVAAALPGGFAALPDALADGAVTESALLPVLAAVEERANAMLRAYAAARAAEERAAAGGGGGSGEAGDAGGEEGGAESPPKLATSRMDGFGSASHGAFGEAPEEQANISVLGRGPKTPMGQELLRVTPPRLEDYSSDDDDDDGGGGGSGDGERRPLSHEEVHARAVANLHRRAARAAAAAKRGARKS</sequence>
<evidence type="ECO:0000259" key="4">
    <source>
        <dbReference type="Pfam" id="PF21773"/>
    </source>
</evidence>
<evidence type="ECO:0000256" key="2">
    <source>
        <dbReference type="SAM" id="Coils"/>
    </source>
</evidence>
<feature type="region of interest" description="Disordered" evidence="3">
    <location>
        <begin position="305"/>
        <end position="354"/>
    </location>
</feature>
<feature type="coiled-coil region" evidence="2">
    <location>
        <begin position="151"/>
        <end position="227"/>
    </location>
</feature>
<protein>
    <submittedName>
        <fullName evidence="5">Outer dynein arm docking complex protein like</fullName>
    </submittedName>
</protein>
<comment type="caution">
    <text evidence="5">The sequence shown here is derived from an EMBL/GenBank/DDBJ whole genome shotgun (WGS) entry which is preliminary data.</text>
</comment>
<dbReference type="Pfam" id="PF21773">
    <property type="entry name" value="ODAD1_CC"/>
    <property type="match status" value="2"/>
</dbReference>
<dbReference type="InterPro" id="IPR049258">
    <property type="entry name" value="ODAD1_CC"/>
</dbReference>
<dbReference type="PANTHER" id="PTHR21694:SF18">
    <property type="entry name" value="COILED-COIL DOMAIN-CONTAINING PROTEIN 63"/>
    <property type="match status" value="1"/>
</dbReference>
<proteinExistence type="predicted"/>
<feature type="compositionally biased region" description="Low complexity" evidence="3">
    <location>
        <begin position="305"/>
        <end position="316"/>
    </location>
</feature>
<dbReference type="Proteomes" id="UP000664859">
    <property type="component" value="Unassembled WGS sequence"/>
</dbReference>
<organism evidence="5 6">
    <name type="scientific">Tribonema minus</name>
    <dbReference type="NCBI Taxonomy" id="303371"/>
    <lineage>
        <taxon>Eukaryota</taxon>
        <taxon>Sar</taxon>
        <taxon>Stramenopiles</taxon>
        <taxon>Ochrophyta</taxon>
        <taxon>PX clade</taxon>
        <taxon>Xanthophyceae</taxon>
        <taxon>Tribonematales</taxon>
        <taxon>Tribonemataceae</taxon>
        <taxon>Tribonema</taxon>
    </lineage>
</organism>
<feature type="domain" description="ODAD1 central coiled coil region" evidence="4">
    <location>
        <begin position="162"/>
        <end position="272"/>
    </location>
</feature>
<name>A0A836C807_9STRA</name>
<dbReference type="PANTHER" id="PTHR21694">
    <property type="entry name" value="COILED-COIL DOMAIN-CONTAINING PROTEIN 63"/>
    <property type="match status" value="1"/>
</dbReference>
<keyword evidence="1 2" id="KW-0175">Coiled coil</keyword>